<reference evidence="11 12" key="1">
    <citation type="journal article" date="2015" name="Genome Biol. Evol.">
        <title>The genome of winter moth (Operophtera brumata) provides a genomic perspective on sexual dimorphism and phenology.</title>
        <authorList>
            <person name="Derks M.F."/>
            <person name="Smit S."/>
            <person name="Salis L."/>
            <person name="Schijlen E."/>
            <person name="Bossers A."/>
            <person name="Mateman C."/>
            <person name="Pijl A.S."/>
            <person name="de Ridder D."/>
            <person name="Groenen M.A."/>
            <person name="Visser M.E."/>
            <person name="Megens H.J."/>
        </authorList>
    </citation>
    <scope>NUCLEOTIDE SEQUENCE [LARGE SCALE GENOMIC DNA]</scope>
    <source>
        <strain evidence="11">WM2013NL</strain>
        <tissue evidence="11">Head and thorax</tissue>
    </source>
</reference>
<evidence type="ECO:0000256" key="9">
    <source>
        <dbReference type="SAM" id="SignalP"/>
    </source>
</evidence>
<dbReference type="EMBL" id="JTDY01002313">
    <property type="protein sequence ID" value="KOB71685.1"/>
    <property type="molecule type" value="Genomic_DNA"/>
</dbReference>
<comment type="similarity">
    <text evidence="5">Belongs to the peptidase S1 family. CLIP subfamily.</text>
</comment>
<feature type="signal peptide" evidence="9">
    <location>
        <begin position="1"/>
        <end position="16"/>
    </location>
</feature>
<evidence type="ECO:0000256" key="1">
    <source>
        <dbReference type="ARBA" id="ARBA00004239"/>
    </source>
</evidence>
<dbReference type="STRING" id="104452.A0A0L7L8L6"/>
<dbReference type="Pfam" id="PF00089">
    <property type="entry name" value="Trypsin"/>
    <property type="match status" value="1"/>
</dbReference>
<keyword evidence="11" id="KW-0812">Transmembrane</keyword>
<comment type="function">
    <text evidence="6">Fibrinolytic activity; shows preferential cleavage of Arg-Gly bonds in all three fibrinogen chains. Contact with the caterpillars causes severe bleeding, due the anticoagulant effect of the protein.</text>
</comment>
<dbReference type="SUPFAM" id="SSF50494">
    <property type="entry name" value="Trypsin-like serine proteases"/>
    <property type="match status" value="1"/>
</dbReference>
<dbReference type="PROSITE" id="PS00135">
    <property type="entry name" value="TRYPSIN_SER"/>
    <property type="match status" value="1"/>
</dbReference>
<evidence type="ECO:0000256" key="6">
    <source>
        <dbReference type="ARBA" id="ARBA00055534"/>
    </source>
</evidence>
<accession>A0A0L7L8L6</accession>
<dbReference type="InterPro" id="IPR001314">
    <property type="entry name" value="Peptidase_S1A"/>
</dbReference>
<comment type="caution">
    <text evidence="11">The sequence shown here is derived from an EMBL/GenBank/DDBJ whole genome shotgun (WGS) entry which is preliminary data.</text>
</comment>
<dbReference type="InterPro" id="IPR051487">
    <property type="entry name" value="Ser/Thr_Proteases_Immune/Dev"/>
</dbReference>
<dbReference type="InterPro" id="IPR001254">
    <property type="entry name" value="Trypsin_dom"/>
</dbReference>
<name>A0A0L7L8L6_OPEBR</name>
<dbReference type="Proteomes" id="UP000037510">
    <property type="component" value="Unassembled WGS sequence"/>
</dbReference>
<comment type="subcellular location">
    <subcellularLocation>
        <location evidence="1">Secreted</location>
        <location evidence="1">Extracellular space</location>
    </subcellularLocation>
</comment>
<keyword evidence="8" id="KW-0720">Serine protease</keyword>
<gene>
    <name evidence="11" type="ORF">OBRU01_08200</name>
</gene>
<keyword evidence="7" id="KW-1205">Fibrinolytic toxin</keyword>
<dbReference type="GO" id="GO:0090729">
    <property type="term" value="F:toxin activity"/>
    <property type="evidence" value="ECO:0007669"/>
    <property type="project" value="UniProtKB-KW"/>
</dbReference>
<keyword evidence="8 11" id="KW-0645">Protease</keyword>
<evidence type="ECO:0000256" key="7">
    <source>
        <dbReference type="ARBA" id="ARBA00084094"/>
    </source>
</evidence>
<keyword evidence="4" id="KW-1199">Hemostasis impairing toxin</keyword>
<dbReference type="CDD" id="cd00190">
    <property type="entry name" value="Tryp_SPc"/>
    <property type="match status" value="1"/>
</dbReference>
<evidence type="ECO:0000256" key="2">
    <source>
        <dbReference type="ARBA" id="ARBA00022656"/>
    </source>
</evidence>
<organism evidence="11 12">
    <name type="scientific">Operophtera brumata</name>
    <name type="common">Winter moth</name>
    <name type="synonym">Phalaena brumata</name>
    <dbReference type="NCBI Taxonomy" id="104452"/>
    <lineage>
        <taxon>Eukaryota</taxon>
        <taxon>Metazoa</taxon>
        <taxon>Ecdysozoa</taxon>
        <taxon>Arthropoda</taxon>
        <taxon>Hexapoda</taxon>
        <taxon>Insecta</taxon>
        <taxon>Pterygota</taxon>
        <taxon>Neoptera</taxon>
        <taxon>Endopterygota</taxon>
        <taxon>Lepidoptera</taxon>
        <taxon>Glossata</taxon>
        <taxon>Ditrysia</taxon>
        <taxon>Geometroidea</taxon>
        <taxon>Geometridae</taxon>
        <taxon>Larentiinae</taxon>
        <taxon>Operophtera</taxon>
    </lineage>
</organism>
<evidence type="ECO:0000313" key="11">
    <source>
        <dbReference type="EMBL" id="KOB71685.1"/>
    </source>
</evidence>
<dbReference type="Gene3D" id="2.40.10.10">
    <property type="entry name" value="Trypsin-like serine proteases"/>
    <property type="match status" value="1"/>
</dbReference>
<dbReference type="GO" id="GO:0004252">
    <property type="term" value="F:serine-type endopeptidase activity"/>
    <property type="evidence" value="ECO:0007669"/>
    <property type="project" value="InterPro"/>
</dbReference>
<dbReference type="SMART" id="SM00020">
    <property type="entry name" value="Tryp_SPc"/>
    <property type="match status" value="1"/>
</dbReference>
<dbReference type="AlphaFoldDB" id="A0A0L7L8L6"/>
<evidence type="ECO:0000313" key="12">
    <source>
        <dbReference type="Proteomes" id="UP000037510"/>
    </source>
</evidence>
<evidence type="ECO:0000256" key="5">
    <source>
        <dbReference type="ARBA" id="ARBA00024195"/>
    </source>
</evidence>
<sequence length="295" mass="32943">MKILIIFTILIKLTTCGYDNRIITTLKYSHYHVKPLVVNGEPAVKGQVPYLISIKEPAFMLDSKRSVWQNMCGGSIISDLKVLTAAHCFESSNFFYAKHPTVLRLVAGNLKNNLVHSGDTETTAQAQWRNIKKVILHRDFHFPNNDIALITVHLEWKFTSTVQIIPPATIHTDYPKSCYSAGYGRTGYDSVDTYSPTMLVAKIDVMSRFKCSLLWEMNMNTFICTDSVVSDVAMGDSGGPLVCSNTTDPLEKSGNRDVLVGIVSGKNFDKTTIYTRVSAFQDWIENGESQHSSDV</sequence>
<dbReference type="GO" id="GO:0005576">
    <property type="term" value="C:extracellular region"/>
    <property type="evidence" value="ECO:0007669"/>
    <property type="project" value="UniProtKB-SubCell"/>
</dbReference>
<evidence type="ECO:0000256" key="4">
    <source>
        <dbReference type="ARBA" id="ARBA00023240"/>
    </source>
</evidence>
<dbReference type="PANTHER" id="PTHR24256">
    <property type="entry name" value="TRYPTASE-RELATED"/>
    <property type="match status" value="1"/>
</dbReference>
<dbReference type="FunFam" id="2.40.10.10:FF:000068">
    <property type="entry name" value="transmembrane protease serine 2"/>
    <property type="match status" value="1"/>
</dbReference>
<dbReference type="GO" id="GO:0006508">
    <property type="term" value="P:proteolysis"/>
    <property type="evidence" value="ECO:0007669"/>
    <property type="project" value="UniProtKB-KW"/>
</dbReference>
<feature type="chain" id="PRO_5005573265" evidence="9">
    <location>
        <begin position="17"/>
        <end position="295"/>
    </location>
</feature>
<dbReference type="PRINTS" id="PR00722">
    <property type="entry name" value="CHYMOTRYPSIN"/>
</dbReference>
<keyword evidence="9" id="KW-0732">Signal</keyword>
<protein>
    <submittedName>
        <fullName evidence="11">Transmembrane serine protease 9</fullName>
    </submittedName>
</protein>
<keyword evidence="3" id="KW-1015">Disulfide bond</keyword>
<feature type="domain" description="Peptidase S1" evidence="10">
    <location>
        <begin position="37"/>
        <end position="289"/>
    </location>
</feature>
<dbReference type="InterPro" id="IPR018114">
    <property type="entry name" value="TRYPSIN_HIS"/>
</dbReference>
<proteinExistence type="inferred from homology"/>
<keyword evidence="12" id="KW-1185">Reference proteome</keyword>
<keyword evidence="2" id="KW-0800">Toxin</keyword>
<dbReference type="InterPro" id="IPR033116">
    <property type="entry name" value="TRYPSIN_SER"/>
</dbReference>
<evidence type="ECO:0000256" key="8">
    <source>
        <dbReference type="RuleBase" id="RU363034"/>
    </source>
</evidence>
<keyword evidence="11" id="KW-0472">Membrane</keyword>
<evidence type="ECO:0000259" key="10">
    <source>
        <dbReference type="PROSITE" id="PS50240"/>
    </source>
</evidence>
<dbReference type="InterPro" id="IPR009003">
    <property type="entry name" value="Peptidase_S1_PA"/>
</dbReference>
<dbReference type="PROSITE" id="PS00134">
    <property type="entry name" value="TRYPSIN_HIS"/>
    <property type="match status" value="1"/>
</dbReference>
<dbReference type="InterPro" id="IPR043504">
    <property type="entry name" value="Peptidase_S1_PA_chymotrypsin"/>
</dbReference>
<dbReference type="PROSITE" id="PS50240">
    <property type="entry name" value="TRYPSIN_DOM"/>
    <property type="match status" value="1"/>
</dbReference>
<keyword evidence="8" id="KW-0378">Hydrolase</keyword>
<evidence type="ECO:0000256" key="3">
    <source>
        <dbReference type="ARBA" id="ARBA00023157"/>
    </source>
</evidence>